<dbReference type="RefSeq" id="WP_136060529.1">
    <property type="nucleotide sequence ID" value="NZ_CAAHFH010000001.1"/>
</dbReference>
<protein>
    <submittedName>
        <fullName evidence="1">Uncharacterized protein</fullName>
    </submittedName>
</protein>
<sequence>MPDNRQAADSARGLLKSAVPDGCSLTYTVELDGNLVSAPVWATTGVEFVGESASVNNYKSMTNRTDISSQEFVKLTVVKLADEKN</sequence>
<organism evidence="1 2">
    <name type="scientific">Pontiella sulfatireligans</name>
    <dbReference type="NCBI Taxonomy" id="2750658"/>
    <lineage>
        <taxon>Bacteria</taxon>
        <taxon>Pseudomonadati</taxon>
        <taxon>Kiritimatiellota</taxon>
        <taxon>Kiritimatiellia</taxon>
        <taxon>Kiritimatiellales</taxon>
        <taxon>Pontiellaceae</taxon>
        <taxon>Pontiella</taxon>
    </lineage>
</organism>
<proteinExistence type="predicted"/>
<keyword evidence="2" id="KW-1185">Reference proteome</keyword>
<evidence type="ECO:0000313" key="1">
    <source>
        <dbReference type="EMBL" id="VGO19103.1"/>
    </source>
</evidence>
<dbReference type="EMBL" id="CAAHFH010000001">
    <property type="protein sequence ID" value="VGO19103.1"/>
    <property type="molecule type" value="Genomic_DNA"/>
</dbReference>
<dbReference type="Proteomes" id="UP000346198">
    <property type="component" value="Unassembled WGS sequence"/>
</dbReference>
<reference evidence="1 2" key="1">
    <citation type="submission" date="2019-04" db="EMBL/GenBank/DDBJ databases">
        <authorList>
            <person name="Van Vliet M D."/>
        </authorList>
    </citation>
    <scope>NUCLEOTIDE SEQUENCE [LARGE SCALE GENOMIC DNA]</scope>
    <source>
        <strain evidence="1 2">F21</strain>
    </source>
</reference>
<name>A0A6C2UGX2_9BACT</name>
<accession>A0A6C2UGX2</accession>
<evidence type="ECO:0000313" key="2">
    <source>
        <dbReference type="Proteomes" id="UP000346198"/>
    </source>
</evidence>
<dbReference type="AlphaFoldDB" id="A0A6C2UGX2"/>
<gene>
    <name evidence="1" type="ORF">SCARR_01159</name>
</gene>